<evidence type="ECO:0000256" key="5">
    <source>
        <dbReference type="ARBA" id="ARBA00016895"/>
    </source>
</evidence>
<organism evidence="19">
    <name type="scientific">Wolinella succinogenes (strain ATCC 29543 / DSM 1740 / CCUG 13145 / JCM 31913 / LMG 7466 / NCTC 11488 / FDC 602W)</name>
    <name type="common">Vibrio succinogenes</name>
    <dbReference type="NCBI Taxonomy" id="273121"/>
    <lineage>
        <taxon>Bacteria</taxon>
        <taxon>Pseudomonadati</taxon>
        <taxon>Campylobacterota</taxon>
        <taxon>Epsilonproteobacteria</taxon>
        <taxon>Campylobacterales</taxon>
        <taxon>Helicobacteraceae</taxon>
        <taxon>Wolinella</taxon>
    </lineage>
</organism>
<evidence type="ECO:0000256" key="9">
    <source>
        <dbReference type="ARBA" id="ARBA00022785"/>
    </source>
</evidence>
<evidence type="ECO:0000256" key="17">
    <source>
        <dbReference type="HAMAP-Rule" id="MF_02089"/>
    </source>
</evidence>
<comment type="catalytic activity">
    <reaction evidence="16 17">
        <text>epoxyqueuosine(34) in tRNA + AH2 = queuosine(34) in tRNA + A + H2O</text>
        <dbReference type="Rhea" id="RHEA:32159"/>
        <dbReference type="Rhea" id="RHEA-COMP:18571"/>
        <dbReference type="Rhea" id="RHEA-COMP:18582"/>
        <dbReference type="ChEBI" id="CHEBI:13193"/>
        <dbReference type="ChEBI" id="CHEBI:15377"/>
        <dbReference type="ChEBI" id="CHEBI:17499"/>
        <dbReference type="ChEBI" id="CHEBI:194431"/>
        <dbReference type="ChEBI" id="CHEBI:194443"/>
        <dbReference type="EC" id="1.17.99.6"/>
    </reaction>
</comment>
<accession>Q7MSW2</accession>
<keyword evidence="13 17" id="KW-1015">Disulfide bond</keyword>
<dbReference type="InterPro" id="IPR003828">
    <property type="entry name" value="QueH"/>
</dbReference>
<dbReference type="eggNOG" id="COG1636">
    <property type="taxonomic scope" value="Bacteria"/>
</dbReference>
<feature type="binding site" evidence="17">
    <location>
        <position position="15"/>
    </location>
    <ligand>
        <name>[4Fe-4S] cluster</name>
        <dbReference type="ChEBI" id="CHEBI:49883"/>
    </ligand>
</feature>
<evidence type="ECO:0000256" key="3">
    <source>
        <dbReference type="ARBA" id="ARBA00008207"/>
    </source>
</evidence>
<reference evidence="18 19" key="1">
    <citation type="journal article" date="2003" name="Proc. Natl. Acad. Sci. U.S.A.">
        <title>Complete genome sequence and analysis of Wolinella succinogenes.</title>
        <authorList>
            <person name="Baar C."/>
            <person name="Eppinger M."/>
            <person name="Raddatz G."/>
            <person name="Simon JM."/>
            <person name="Lanz C."/>
            <person name="Klimmek O."/>
            <person name="Nandakumar R."/>
            <person name="Gross R."/>
            <person name="Rosinus A."/>
            <person name="Keller H."/>
            <person name="Jagtap P."/>
            <person name="Linke B."/>
            <person name="Meyer F."/>
            <person name="Lederer H."/>
            <person name="Schuster S.C."/>
        </authorList>
    </citation>
    <scope>NUCLEOTIDE SEQUENCE [LARGE SCALE GENOMIC DNA]</scope>
    <source>
        <strain evidence="19">ATCC 29543 / DSM 1740 / CCUG 13145 / JCM 31913 / LMG 7466 / NCTC 11488 / FDC 602W</strain>
    </source>
</reference>
<keyword evidence="7 17" id="KW-0819">tRNA processing</keyword>
<keyword evidence="10 17" id="KW-0560">Oxidoreductase</keyword>
<name>Q7MSW2_WOLSU</name>
<proteinExistence type="inferred from homology"/>
<feature type="binding site" evidence="17">
    <location>
        <position position="14"/>
    </location>
    <ligand>
        <name>[4Fe-4S] cluster</name>
        <dbReference type="ChEBI" id="CHEBI:49883"/>
    </ligand>
</feature>
<dbReference type="PANTHER" id="PTHR36701">
    <property type="entry name" value="EPOXYQUEUOSINE REDUCTASE QUEH"/>
    <property type="match status" value="1"/>
</dbReference>
<dbReference type="UniPathway" id="UPA00392"/>
<evidence type="ECO:0000256" key="8">
    <source>
        <dbReference type="ARBA" id="ARBA00022723"/>
    </source>
</evidence>
<dbReference type="Pfam" id="PF02677">
    <property type="entry name" value="QueH"/>
    <property type="match status" value="1"/>
</dbReference>
<dbReference type="GO" id="GO:0008616">
    <property type="term" value="P:tRNA queuosine(34) biosynthetic process"/>
    <property type="evidence" value="ECO:0007669"/>
    <property type="project" value="UniProtKB-UniRule"/>
</dbReference>
<evidence type="ECO:0000313" key="18">
    <source>
        <dbReference type="EMBL" id="CAE09230.1"/>
    </source>
</evidence>
<dbReference type="HOGENOM" id="CLU_056003_0_0_7"/>
<evidence type="ECO:0000256" key="14">
    <source>
        <dbReference type="ARBA" id="ARBA00023284"/>
    </source>
</evidence>
<evidence type="ECO:0000313" key="19">
    <source>
        <dbReference type="Proteomes" id="UP000000422"/>
    </source>
</evidence>
<keyword evidence="8 17" id="KW-0479">Metal-binding</keyword>
<keyword evidence="11 17" id="KW-0408">Iron</keyword>
<evidence type="ECO:0000256" key="2">
    <source>
        <dbReference type="ARBA" id="ARBA00004691"/>
    </source>
</evidence>
<keyword evidence="14 17" id="KW-0676">Redox-active center</keyword>
<evidence type="ECO:0000256" key="10">
    <source>
        <dbReference type="ARBA" id="ARBA00023002"/>
    </source>
</evidence>
<feature type="disulfide bond" description="Redox-active" evidence="17">
    <location>
        <begin position="177"/>
        <end position="179"/>
    </location>
</feature>
<dbReference type="HAMAP" id="MF_02089">
    <property type="entry name" value="QueH"/>
    <property type="match status" value="1"/>
</dbReference>
<evidence type="ECO:0000256" key="12">
    <source>
        <dbReference type="ARBA" id="ARBA00023014"/>
    </source>
</evidence>
<feature type="binding site" evidence="17">
    <location>
        <position position="98"/>
    </location>
    <ligand>
        <name>[4Fe-4S] cluster</name>
        <dbReference type="ChEBI" id="CHEBI:49883"/>
    </ligand>
</feature>
<dbReference type="GO" id="GO:0052693">
    <property type="term" value="F:epoxyqueuosine reductase activity"/>
    <property type="evidence" value="ECO:0007669"/>
    <property type="project" value="UniProtKB-UniRule"/>
</dbReference>
<evidence type="ECO:0000256" key="15">
    <source>
        <dbReference type="ARBA" id="ARBA00031446"/>
    </source>
</evidence>
<keyword evidence="6 17" id="KW-0004">4Fe-4S</keyword>
<keyword evidence="19" id="KW-1185">Reference proteome</keyword>
<comment type="similarity">
    <text evidence="3 17">Belongs to the QueH family.</text>
</comment>
<evidence type="ECO:0000256" key="1">
    <source>
        <dbReference type="ARBA" id="ARBA00002268"/>
    </source>
</evidence>
<keyword evidence="12 17" id="KW-0411">Iron-sulfur</keyword>
<comment type="function">
    <text evidence="1 17">Catalyzes the conversion of epoxyqueuosine (oQ) to queuosine (Q), which is a hypermodified base found in the wobble positions of tRNA(Asp), tRNA(Asn), tRNA(His) and tRNA(Tyr).</text>
</comment>
<evidence type="ECO:0000256" key="11">
    <source>
        <dbReference type="ARBA" id="ARBA00023004"/>
    </source>
</evidence>
<dbReference type="STRING" id="273121.WS0061"/>
<gene>
    <name evidence="17" type="primary">queH</name>
    <name evidence="18" type="ordered locus">WS0061</name>
</gene>
<protein>
    <recommendedName>
        <fullName evidence="5 17">Epoxyqueuosine reductase QueH</fullName>
        <ecNumber evidence="4 17">1.17.99.6</ecNumber>
    </recommendedName>
    <alternativeName>
        <fullName evidence="15 17">Queuosine biosynthesis protein QueH</fullName>
    </alternativeName>
</protein>
<evidence type="ECO:0000256" key="4">
    <source>
        <dbReference type="ARBA" id="ARBA00012622"/>
    </source>
</evidence>
<dbReference type="RefSeq" id="WP_011138030.1">
    <property type="nucleotide sequence ID" value="NC_005090.1"/>
</dbReference>
<evidence type="ECO:0000256" key="16">
    <source>
        <dbReference type="ARBA" id="ARBA00047415"/>
    </source>
</evidence>
<dbReference type="GO" id="GO:0051539">
    <property type="term" value="F:4 iron, 4 sulfur cluster binding"/>
    <property type="evidence" value="ECO:0007669"/>
    <property type="project" value="UniProtKB-UniRule"/>
</dbReference>
<evidence type="ECO:0000256" key="13">
    <source>
        <dbReference type="ARBA" id="ARBA00023157"/>
    </source>
</evidence>
<dbReference type="EMBL" id="BX571657">
    <property type="protein sequence ID" value="CAE09230.1"/>
    <property type="molecule type" value="Genomic_DNA"/>
</dbReference>
<dbReference type="Proteomes" id="UP000000422">
    <property type="component" value="Chromosome"/>
</dbReference>
<dbReference type="PANTHER" id="PTHR36701:SF1">
    <property type="entry name" value="EPOXYQUEUOSINE REDUCTASE QUEH"/>
    <property type="match status" value="1"/>
</dbReference>
<dbReference type="AlphaFoldDB" id="Q7MSW2"/>
<dbReference type="GO" id="GO:0046872">
    <property type="term" value="F:metal ion binding"/>
    <property type="evidence" value="ECO:0007669"/>
    <property type="project" value="UniProtKB-KW"/>
</dbReference>
<dbReference type="EC" id="1.17.99.6" evidence="4 17"/>
<feature type="binding site" evidence="17">
    <location>
        <position position="95"/>
    </location>
    <ligand>
        <name>[4Fe-4S] cluster</name>
        <dbReference type="ChEBI" id="CHEBI:49883"/>
    </ligand>
</feature>
<evidence type="ECO:0000256" key="6">
    <source>
        <dbReference type="ARBA" id="ARBA00022485"/>
    </source>
</evidence>
<evidence type="ECO:0000256" key="7">
    <source>
        <dbReference type="ARBA" id="ARBA00022694"/>
    </source>
</evidence>
<keyword evidence="9 17" id="KW-0671">Queuosine biosynthesis</keyword>
<comment type="pathway">
    <text evidence="2 17">tRNA modification; tRNA-queuosine biosynthesis.</text>
</comment>
<dbReference type="KEGG" id="wsu:WS0061"/>
<sequence length="370" mass="43061">MPTSDPRTLFVHICCSVDSHHFLSELRALLPETKLIAYFYNPNIHPEEEYQLRLMDVRRSSQLLGIPLLEESYDPKNWLHESIGMEHCPEKGERCSFCFDFRLNRSAQKALELGCDSFTTTLLASPMKSIPQLFSQGKELEQTWGIRFYPLDTRSHGGSARQQQLAKASHLYRQNYCGCLYALKAQREQLQKRPLELLSPLSPQRAKEGIFAQRRHALERRDFFEKSGQPYFFGKEKRIFWQNLFTRFQDSKGASIPCHALAPSLLSRPLSLRVELHHKGMAYFDKEGVRAMDLKLWRRLTLQKQSSIQELIYHPLSIKEELRLREELGDSPLSTSPLLVFKELPPLGESCKLTIHSLWQEESVEKVWKL</sequence>